<dbReference type="Proteomes" id="UP000185426">
    <property type="component" value="Chromosome"/>
</dbReference>
<protein>
    <submittedName>
        <fullName evidence="1">Uncharacterized protein</fullName>
    </submittedName>
</protein>
<dbReference type="RefSeq" id="WP_075622686.1">
    <property type="nucleotide sequence ID" value="NZ_CP015607.1"/>
</dbReference>
<gene>
    <name evidence="1" type="ORF">BSA145_12600</name>
</gene>
<sequence length="88" mass="10240">MFKDYGAKGTRGKWRKEIPACVLMTIDDLGYLPSQLTLKQALHFSRDLLKKIEEDSPDNCYLQTVKIEEPHMLEVYESKLLGFLSKFE</sequence>
<name>A0A1L6ZJB5_BACIA</name>
<evidence type="ECO:0000313" key="2">
    <source>
        <dbReference type="Proteomes" id="UP000185426"/>
    </source>
</evidence>
<organism evidence="1 2">
    <name type="scientific">Bacillus safensis</name>
    <dbReference type="NCBI Taxonomy" id="561879"/>
    <lineage>
        <taxon>Bacteria</taxon>
        <taxon>Bacillati</taxon>
        <taxon>Bacillota</taxon>
        <taxon>Bacilli</taxon>
        <taxon>Bacillales</taxon>
        <taxon>Bacillaceae</taxon>
        <taxon>Bacillus</taxon>
    </lineage>
</organism>
<dbReference type="AlphaFoldDB" id="A0A1L6ZJB5"/>
<evidence type="ECO:0000313" key="1">
    <source>
        <dbReference type="EMBL" id="APT46611.1"/>
    </source>
</evidence>
<proteinExistence type="predicted"/>
<reference evidence="1 2" key="1">
    <citation type="submission" date="2016-05" db="EMBL/GenBank/DDBJ databases">
        <title>Complete Genome and Methylome Analysis of Psychrotrophic Bacterial Isolates from Antarctic Lake Untersee.</title>
        <authorList>
            <person name="Fomenkov A."/>
            <person name="Akimov V.N."/>
            <person name="Vasilyeva L.V."/>
            <person name="Andersen D."/>
            <person name="Vincze T."/>
            <person name="Roberts R.J."/>
        </authorList>
    </citation>
    <scope>NUCLEOTIDE SEQUENCE [LARGE SCALE GENOMIC DNA]</scope>
    <source>
        <strain evidence="1 2">U14-5</strain>
    </source>
</reference>
<dbReference type="EMBL" id="CP015607">
    <property type="protein sequence ID" value="APT46611.1"/>
    <property type="molecule type" value="Genomic_DNA"/>
</dbReference>
<accession>A0A1L6ZJB5</accession>